<name>D2V3L7_NAEGR</name>
<protein>
    <submittedName>
        <fullName evidence="4">Predicted protein</fullName>
    </submittedName>
</protein>
<dbReference type="GO" id="GO:0005737">
    <property type="term" value="C:cytoplasm"/>
    <property type="evidence" value="ECO:0007669"/>
    <property type="project" value="TreeGrafter"/>
</dbReference>
<dbReference type="eggNOG" id="KOG0053">
    <property type="taxonomic scope" value="Eukaryota"/>
</dbReference>
<dbReference type="InterPro" id="IPR000277">
    <property type="entry name" value="Cys/Met-Metab_PyrdxlP-dep_enz"/>
</dbReference>
<dbReference type="Gene3D" id="3.40.640.10">
    <property type="entry name" value="Type I PLP-dependent aspartate aminotransferase-like (Major domain)"/>
    <property type="match status" value="1"/>
</dbReference>
<dbReference type="FunCoup" id="D2V3L7">
    <property type="interactions" value="249"/>
</dbReference>
<dbReference type="EMBL" id="GG738850">
    <property type="protein sequence ID" value="EFC48793.1"/>
    <property type="molecule type" value="Genomic_DNA"/>
</dbReference>
<dbReference type="STRING" id="5762.D2V3L7"/>
<sequence length="257" mass="28479">LEKEPLDEKKSGLYVGDVIWLETPVNPTCDLEDIEYYSKKAKQMGALVVVDSTFASPALQQPLKWGADFALHSATKFMGGHSDLLGGMITGKSNGLISSVKSYRSVMGGVMGNLEAYLLMRSLRTLNVRVNYQSQSAEIVANWLQSQIGNEETRMKETSEPSNNERKLTNYEICEKQMDGKGPGILSFELSDPLEARKLPKLLNIIENATSLGGVESSIDYRFQWDNFSPPSLLRLSIGLESPKDLITDLKNAILKL</sequence>
<dbReference type="GO" id="GO:0019346">
    <property type="term" value="P:transsulfuration"/>
    <property type="evidence" value="ECO:0007669"/>
    <property type="project" value="InterPro"/>
</dbReference>
<gene>
    <name evidence="4" type="ORF">NAEGRDRAFT_2186</name>
</gene>
<dbReference type="AlphaFoldDB" id="D2V3L7"/>
<evidence type="ECO:0000313" key="4">
    <source>
        <dbReference type="EMBL" id="EFC48793.1"/>
    </source>
</evidence>
<evidence type="ECO:0000256" key="3">
    <source>
        <dbReference type="RuleBase" id="RU362118"/>
    </source>
</evidence>
<dbReference type="GeneID" id="8852512"/>
<keyword evidence="2 3" id="KW-0663">Pyridoxal phosphate</keyword>
<reference evidence="4 5" key="1">
    <citation type="journal article" date="2010" name="Cell">
        <title>The genome of Naegleria gruberi illuminates early eukaryotic versatility.</title>
        <authorList>
            <person name="Fritz-Laylin L.K."/>
            <person name="Prochnik S.E."/>
            <person name="Ginger M.L."/>
            <person name="Dacks J.B."/>
            <person name="Carpenter M.L."/>
            <person name="Field M.C."/>
            <person name="Kuo A."/>
            <person name="Paredez A."/>
            <person name="Chapman J."/>
            <person name="Pham J."/>
            <person name="Shu S."/>
            <person name="Neupane R."/>
            <person name="Cipriano M."/>
            <person name="Mancuso J."/>
            <person name="Tu H."/>
            <person name="Salamov A."/>
            <person name="Lindquist E."/>
            <person name="Shapiro H."/>
            <person name="Lucas S."/>
            <person name="Grigoriev I.V."/>
            <person name="Cande W.Z."/>
            <person name="Fulton C."/>
            <person name="Rokhsar D.S."/>
            <person name="Dawson S.C."/>
        </authorList>
    </citation>
    <scope>NUCLEOTIDE SEQUENCE [LARGE SCALE GENOMIC DNA]</scope>
    <source>
        <strain evidence="4 5">NEG-M</strain>
    </source>
</reference>
<comment type="similarity">
    <text evidence="3">Belongs to the trans-sulfuration enzymes family.</text>
</comment>
<proteinExistence type="inferred from homology"/>
<dbReference type="KEGG" id="ngr:NAEGRDRAFT_2186"/>
<evidence type="ECO:0000256" key="2">
    <source>
        <dbReference type="ARBA" id="ARBA00022898"/>
    </source>
</evidence>
<dbReference type="VEuPathDB" id="AmoebaDB:NAEGRDRAFT_2186"/>
<keyword evidence="5" id="KW-1185">Reference proteome</keyword>
<dbReference type="PANTHER" id="PTHR11808:SF35">
    <property type="entry name" value="CYSTATHIONINE GAMMA-SYNTHASE (AFU_ORTHOLOGUE AFUA_7G01590)"/>
    <property type="match status" value="1"/>
</dbReference>
<dbReference type="GO" id="GO:0016846">
    <property type="term" value="F:carbon-sulfur lyase activity"/>
    <property type="evidence" value="ECO:0007669"/>
    <property type="project" value="TreeGrafter"/>
</dbReference>
<dbReference type="RefSeq" id="XP_002681537.1">
    <property type="nucleotide sequence ID" value="XM_002681491.2"/>
</dbReference>
<dbReference type="Gene3D" id="3.90.1150.10">
    <property type="entry name" value="Aspartate Aminotransferase, domain 1"/>
    <property type="match status" value="1"/>
</dbReference>
<dbReference type="SUPFAM" id="SSF53383">
    <property type="entry name" value="PLP-dependent transferases"/>
    <property type="match status" value="1"/>
</dbReference>
<dbReference type="InterPro" id="IPR054542">
    <property type="entry name" value="Cys_met_metab_PP"/>
</dbReference>
<evidence type="ECO:0000256" key="1">
    <source>
        <dbReference type="ARBA" id="ARBA00001933"/>
    </source>
</evidence>
<accession>D2V3L7</accession>
<feature type="non-terminal residue" evidence="4">
    <location>
        <position position="1"/>
    </location>
</feature>
<dbReference type="OMA" id="HKKMHGV"/>
<dbReference type="GO" id="GO:0030170">
    <property type="term" value="F:pyridoxal phosphate binding"/>
    <property type="evidence" value="ECO:0007669"/>
    <property type="project" value="InterPro"/>
</dbReference>
<dbReference type="InterPro" id="IPR015421">
    <property type="entry name" value="PyrdxlP-dep_Trfase_major"/>
</dbReference>
<dbReference type="InterPro" id="IPR015422">
    <property type="entry name" value="PyrdxlP-dep_Trfase_small"/>
</dbReference>
<dbReference type="Pfam" id="PF01053">
    <property type="entry name" value="Cys_Met_Meta_PP"/>
    <property type="match status" value="1"/>
</dbReference>
<dbReference type="PROSITE" id="PS00868">
    <property type="entry name" value="CYS_MET_METAB_PP"/>
    <property type="match status" value="1"/>
</dbReference>
<comment type="cofactor">
    <cofactor evidence="1 3">
        <name>pyridoxal 5'-phosphate</name>
        <dbReference type="ChEBI" id="CHEBI:597326"/>
    </cofactor>
</comment>
<organism evidence="5">
    <name type="scientific">Naegleria gruberi</name>
    <name type="common">Amoeba</name>
    <dbReference type="NCBI Taxonomy" id="5762"/>
    <lineage>
        <taxon>Eukaryota</taxon>
        <taxon>Discoba</taxon>
        <taxon>Heterolobosea</taxon>
        <taxon>Tetramitia</taxon>
        <taxon>Eutetramitia</taxon>
        <taxon>Vahlkampfiidae</taxon>
        <taxon>Naegleria</taxon>
    </lineage>
</organism>
<feature type="non-terminal residue" evidence="4">
    <location>
        <position position="257"/>
    </location>
</feature>
<dbReference type="OrthoDB" id="3512640at2759"/>
<evidence type="ECO:0000313" key="5">
    <source>
        <dbReference type="Proteomes" id="UP000006671"/>
    </source>
</evidence>
<dbReference type="Proteomes" id="UP000006671">
    <property type="component" value="Unassembled WGS sequence"/>
</dbReference>
<dbReference type="InParanoid" id="D2V3L7"/>
<dbReference type="InterPro" id="IPR015424">
    <property type="entry name" value="PyrdxlP-dep_Trfase"/>
</dbReference>
<dbReference type="PANTHER" id="PTHR11808">
    <property type="entry name" value="TRANS-SULFURATION ENZYME FAMILY MEMBER"/>
    <property type="match status" value="1"/>
</dbReference>